<reference evidence="10 11" key="1">
    <citation type="submission" date="2019-07" db="EMBL/GenBank/DDBJ databases">
        <title>Whole genome shotgun sequence of Brevifollis gellanilyticus NBRC 108608.</title>
        <authorList>
            <person name="Hosoyama A."/>
            <person name="Uohara A."/>
            <person name="Ohji S."/>
            <person name="Ichikawa N."/>
        </authorList>
    </citation>
    <scope>NUCLEOTIDE SEQUENCE [LARGE SCALE GENOMIC DNA]</scope>
    <source>
        <strain evidence="10 11">NBRC 108608</strain>
    </source>
</reference>
<dbReference type="EMBL" id="BKAG01000041">
    <property type="protein sequence ID" value="GEP45053.1"/>
    <property type="molecule type" value="Genomic_DNA"/>
</dbReference>
<protein>
    <recommendedName>
        <fullName evidence="3">DNA topoisomerase</fullName>
        <ecNumber evidence="3">5.6.2.1</ecNumber>
    </recommendedName>
</protein>
<evidence type="ECO:0000313" key="10">
    <source>
        <dbReference type="EMBL" id="GEP45053.1"/>
    </source>
</evidence>
<keyword evidence="5" id="KW-0238">DNA-binding</keyword>
<dbReference type="GO" id="GO:0003677">
    <property type="term" value="F:DNA binding"/>
    <property type="evidence" value="ECO:0007669"/>
    <property type="project" value="UniProtKB-KW"/>
</dbReference>
<dbReference type="EC" id="5.6.2.1" evidence="3"/>
<dbReference type="PROSITE" id="PS52038">
    <property type="entry name" value="TOPO_IB_2"/>
    <property type="match status" value="1"/>
</dbReference>
<evidence type="ECO:0000256" key="4">
    <source>
        <dbReference type="ARBA" id="ARBA00023029"/>
    </source>
</evidence>
<evidence type="ECO:0000256" key="3">
    <source>
        <dbReference type="ARBA" id="ARBA00012891"/>
    </source>
</evidence>
<dbReference type="Gene3D" id="3.90.15.10">
    <property type="entry name" value="Topoisomerase I, Chain A, domain 3"/>
    <property type="match status" value="1"/>
</dbReference>
<comment type="catalytic activity">
    <reaction evidence="1">
        <text>ATP-independent breakage of single-stranded DNA, followed by passage and rejoining.</text>
        <dbReference type="EC" id="5.6.2.1"/>
    </reaction>
</comment>
<dbReference type="AlphaFoldDB" id="A0A512ME87"/>
<evidence type="ECO:0000256" key="7">
    <source>
        <dbReference type="SAM" id="MobiDB-lite"/>
    </source>
</evidence>
<dbReference type="PRINTS" id="PR00416">
    <property type="entry name" value="EUTPISMRASEI"/>
</dbReference>
<dbReference type="RefSeq" id="WP_146853588.1">
    <property type="nucleotide sequence ID" value="NZ_BKAG01000041.1"/>
</dbReference>
<evidence type="ECO:0000256" key="1">
    <source>
        <dbReference type="ARBA" id="ARBA00000213"/>
    </source>
</evidence>
<evidence type="ECO:0000256" key="6">
    <source>
        <dbReference type="ARBA" id="ARBA00023235"/>
    </source>
</evidence>
<dbReference type="GO" id="GO:0006265">
    <property type="term" value="P:DNA topological change"/>
    <property type="evidence" value="ECO:0007669"/>
    <property type="project" value="InterPro"/>
</dbReference>
<dbReference type="SUPFAM" id="SSF56349">
    <property type="entry name" value="DNA breaking-rejoining enzymes"/>
    <property type="match status" value="1"/>
</dbReference>
<evidence type="ECO:0000256" key="2">
    <source>
        <dbReference type="ARBA" id="ARBA00006645"/>
    </source>
</evidence>
<gene>
    <name evidence="10" type="ORF">BGE01nite_43440</name>
</gene>
<sequence length="379" mass="42462">MKSKATNAVTALPAAAARAAGLRYVSDDKPGISRHARGGAFVYRSASGAALRDKETLKRIRSLVIPPAWTEVWICPHENGHIQATGRDARKRKQYRYHPRWREVRDESKYERVLAFGAALPRIRRRVTADLRKRGMKREKVMATIMRLLETTLIRVGNDEYAQQNGSYGLTTLHNGHAKVERGRITFEFKGKSGKSHRVDVHEPKLAKLVKQCQELPGQDLFCYVDEDGKVRDVTSDDVNGYLRAIAGDDFSAKDFRTWAGTILAAVALREFEEFSSERQAKQNVAHAVKAVAKMLGNTPAVCRKCYVHPAILDSYLSGQTIAALQQSANESLQGSLRKLRPEEAAVMMLLRERLNQTGQNGRAQRAINLTRQGRKKAT</sequence>
<proteinExistence type="inferred from homology"/>
<evidence type="ECO:0000256" key="5">
    <source>
        <dbReference type="ARBA" id="ARBA00023125"/>
    </source>
</evidence>
<feature type="compositionally biased region" description="Polar residues" evidence="7">
    <location>
        <begin position="358"/>
        <end position="372"/>
    </location>
</feature>
<feature type="region of interest" description="Disordered" evidence="7">
    <location>
        <begin position="358"/>
        <end position="379"/>
    </location>
</feature>
<dbReference type="InterPro" id="IPR035447">
    <property type="entry name" value="DNA_topo_I_N_sf"/>
</dbReference>
<feature type="domain" description="DNA topoisomerase I catalytic core eukaryotic-type" evidence="8">
    <location>
        <begin position="101"/>
        <end position="327"/>
    </location>
</feature>
<dbReference type="OrthoDB" id="9778962at2"/>
<dbReference type="Pfam" id="PF21338">
    <property type="entry name" value="Top1B_N_bact"/>
    <property type="match status" value="1"/>
</dbReference>
<dbReference type="InterPro" id="IPR049331">
    <property type="entry name" value="Top1B_N_bact"/>
</dbReference>
<comment type="caution">
    <text evidence="10">The sequence shown here is derived from an EMBL/GenBank/DDBJ whole genome shotgun (WGS) entry which is preliminary data.</text>
</comment>
<evidence type="ECO:0000313" key="11">
    <source>
        <dbReference type="Proteomes" id="UP000321577"/>
    </source>
</evidence>
<evidence type="ECO:0000259" key="8">
    <source>
        <dbReference type="Pfam" id="PF01028"/>
    </source>
</evidence>
<dbReference type="Pfam" id="PF01028">
    <property type="entry name" value="Topoisom_I"/>
    <property type="match status" value="1"/>
</dbReference>
<keyword evidence="4" id="KW-0799">Topoisomerase</keyword>
<name>A0A512ME87_9BACT</name>
<dbReference type="Gene3D" id="1.10.132.120">
    <property type="match status" value="1"/>
</dbReference>
<evidence type="ECO:0000259" key="9">
    <source>
        <dbReference type="Pfam" id="PF21338"/>
    </source>
</evidence>
<dbReference type="CDD" id="cd00659">
    <property type="entry name" value="Topo_IB_C"/>
    <property type="match status" value="1"/>
</dbReference>
<dbReference type="Proteomes" id="UP000321577">
    <property type="component" value="Unassembled WGS sequence"/>
</dbReference>
<dbReference type="GO" id="GO:0003917">
    <property type="term" value="F:DNA topoisomerase type I (single strand cut, ATP-independent) activity"/>
    <property type="evidence" value="ECO:0007669"/>
    <property type="project" value="UniProtKB-EC"/>
</dbReference>
<keyword evidence="11" id="KW-1185">Reference proteome</keyword>
<feature type="domain" description="DNA topoisomerase IB N-terminal" evidence="9">
    <location>
        <begin position="41"/>
        <end position="88"/>
    </location>
</feature>
<organism evidence="10 11">
    <name type="scientific">Brevifollis gellanilyticus</name>
    <dbReference type="NCBI Taxonomy" id="748831"/>
    <lineage>
        <taxon>Bacteria</taxon>
        <taxon>Pseudomonadati</taxon>
        <taxon>Verrucomicrobiota</taxon>
        <taxon>Verrucomicrobiia</taxon>
        <taxon>Verrucomicrobiales</taxon>
        <taxon>Verrucomicrobiaceae</taxon>
    </lineage>
</organism>
<dbReference type="InterPro" id="IPR011010">
    <property type="entry name" value="DNA_brk_join_enz"/>
</dbReference>
<accession>A0A512ME87</accession>
<dbReference type="Gene3D" id="3.30.66.10">
    <property type="entry name" value="DNA topoisomerase I domain"/>
    <property type="match status" value="1"/>
</dbReference>
<comment type="similarity">
    <text evidence="2">Belongs to the type IB topoisomerase family.</text>
</comment>
<dbReference type="SUPFAM" id="SSF55869">
    <property type="entry name" value="DNA topoisomerase I domain"/>
    <property type="match status" value="1"/>
</dbReference>
<dbReference type="InterPro" id="IPR014711">
    <property type="entry name" value="TopoI_cat_a-hlx-sub_euk"/>
</dbReference>
<dbReference type="InterPro" id="IPR001631">
    <property type="entry name" value="TopoI"/>
</dbReference>
<dbReference type="InterPro" id="IPR013500">
    <property type="entry name" value="TopoI_cat_euk"/>
</dbReference>
<keyword evidence="6 10" id="KW-0413">Isomerase</keyword>